<dbReference type="Proteomes" id="UP001362999">
    <property type="component" value="Unassembled WGS sequence"/>
</dbReference>
<name>A0AAV9Z9G9_9AGAR</name>
<comment type="caution">
    <text evidence="1">The sequence shown here is derived from an EMBL/GenBank/DDBJ whole genome shotgun (WGS) entry which is preliminary data.</text>
</comment>
<proteinExistence type="predicted"/>
<reference evidence="1 2" key="1">
    <citation type="journal article" date="2024" name="J Genomics">
        <title>Draft genome sequencing and assembly of Favolaschia claudopus CIRM-BRFM 2984 isolated from oak limbs.</title>
        <authorList>
            <person name="Navarro D."/>
            <person name="Drula E."/>
            <person name="Chaduli D."/>
            <person name="Cazenave R."/>
            <person name="Ahrendt S."/>
            <person name="Wang J."/>
            <person name="Lipzen A."/>
            <person name="Daum C."/>
            <person name="Barry K."/>
            <person name="Grigoriev I.V."/>
            <person name="Favel A."/>
            <person name="Rosso M.N."/>
            <person name="Martin F."/>
        </authorList>
    </citation>
    <scope>NUCLEOTIDE SEQUENCE [LARGE SCALE GENOMIC DNA]</scope>
    <source>
        <strain evidence="1 2">CIRM-BRFM 2984</strain>
    </source>
</reference>
<organism evidence="1 2">
    <name type="scientific">Favolaschia claudopus</name>
    <dbReference type="NCBI Taxonomy" id="2862362"/>
    <lineage>
        <taxon>Eukaryota</taxon>
        <taxon>Fungi</taxon>
        <taxon>Dikarya</taxon>
        <taxon>Basidiomycota</taxon>
        <taxon>Agaricomycotina</taxon>
        <taxon>Agaricomycetes</taxon>
        <taxon>Agaricomycetidae</taxon>
        <taxon>Agaricales</taxon>
        <taxon>Marasmiineae</taxon>
        <taxon>Mycenaceae</taxon>
        <taxon>Favolaschia</taxon>
    </lineage>
</organism>
<accession>A0AAV9Z9G9</accession>
<dbReference type="EMBL" id="JAWWNJ010000175">
    <property type="protein sequence ID" value="KAK6975056.1"/>
    <property type="molecule type" value="Genomic_DNA"/>
</dbReference>
<gene>
    <name evidence="1" type="ORF">R3P38DRAFT_3378000</name>
</gene>
<sequence>MPPVNATHNRFIGESTYINPSPSLVSSPTRPRSLLHNSLPTTPLSFKPTYNMRSFAVAVTFATAAFAAPAAVSRDLLGGLLGTVGGVVNAAVGTIEGTVVNTVATVNGVVPLPTIINQVMSDLGPVTAALSSIVEANATQAVIQPLTEELTAVLTSAVSQLSDLAGKPLAEVLATADGVIDATGAAQLLAPVFTTVYGATQQVLSLVESGPLAADLVPLLNGALGALDPVLTTIAPVVNGLFVALAPLVGPVVNTLNGVGLGPVVQLLGSIL</sequence>
<evidence type="ECO:0000313" key="2">
    <source>
        <dbReference type="Proteomes" id="UP001362999"/>
    </source>
</evidence>
<dbReference type="AlphaFoldDB" id="A0AAV9Z9G9"/>
<keyword evidence="2" id="KW-1185">Reference proteome</keyword>
<evidence type="ECO:0000313" key="1">
    <source>
        <dbReference type="EMBL" id="KAK6975056.1"/>
    </source>
</evidence>
<protein>
    <submittedName>
        <fullName evidence="1">Uncharacterized protein</fullName>
    </submittedName>
</protein>